<sequence length="250" mass="27350">MGFISTLSRCMRKNRLSKRLSSTSTELHDEDSNDLIKTTSGTVSTRASMDSTSTMVHHSFHEPVLPCESPANRMNTRPENGNMQTLLDANTTPSQPTDRATRVLSRPAYPILKLDCRSPVEAPRRVLQAPVEITNKASENVGYSGKGASSVSSPVTAQKCFSPAEKCVSEKKDKMSMSALLKRHCGLNIPRSSISIKTSSRGLQSPKWLDSAGVTEEEGLVEKKNEKWVEAQEEKGRNSVLGGVGFGRLR</sequence>
<dbReference type="Proteomes" id="UP000701341">
    <property type="component" value="Unassembled WGS sequence"/>
</dbReference>
<dbReference type="EMBL" id="JAAOZQ010000017">
    <property type="protein sequence ID" value="KAF7527229.1"/>
    <property type="molecule type" value="Genomic_DNA"/>
</dbReference>
<keyword evidence="3" id="KW-1185">Reference proteome</keyword>
<name>A0A9P5GRL7_PENCR</name>
<gene>
    <name evidence="2" type="ORF">PCG10_003056</name>
</gene>
<organism evidence="2 3">
    <name type="scientific">Penicillium crustosum</name>
    <name type="common">Blue mold fungus</name>
    <dbReference type="NCBI Taxonomy" id="36656"/>
    <lineage>
        <taxon>Eukaryota</taxon>
        <taxon>Fungi</taxon>
        <taxon>Dikarya</taxon>
        <taxon>Ascomycota</taxon>
        <taxon>Pezizomycotina</taxon>
        <taxon>Eurotiomycetes</taxon>
        <taxon>Eurotiomycetidae</taxon>
        <taxon>Eurotiales</taxon>
        <taxon>Aspergillaceae</taxon>
        <taxon>Penicillium</taxon>
    </lineage>
</organism>
<evidence type="ECO:0000256" key="1">
    <source>
        <dbReference type="SAM" id="MobiDB-lite"/>
    </source>
</evidence>
<accession>A0A9P5GRL7</accession>
<evidence type="ECO:0000313" key="3">
    <source>
        <dbReference type="Proteomes" id="UP000701341"/>
    </source>
</evidence>
<protein>
    <submittedName>
        <fullName evidence="2">Uncharacterized protein</fullName>
    </submittedName>
</protein>
<dbReference type="AlphaFoldDB" id="A0A9P5GRL7"/>
<evidence type="ECO:0000313" key="2">
    <source>
        <dbReference type="EMBL" id="KAF7527229.1"/>
    </source>
</evidence>
<feature type="region of interest" description="Disordered" evidence="1">
    <location>
        <begin position="16"/>
        <end position="36"/>
    </location>
</feature>
<comment type="caution">
    <text evidence="2">The sequence shown here is derived from an EMBL/GenBank/DDBJ whole genome shotgun (WGS) entry which is preliminary data.</text>
</comment>
<reference evidence="2" key="1">
    <citation type="submission" date="2020-02" db="EMBL/GenBank/DDBJ databases">
        <authorList>
            <person name="Lichtner F.J."/>
        </authorList>
    </citation>
    <scope>NUCLEOTIDE SEQUENCE</scope>
    <source>
        <strain evidence="2">G10</strain>
    </source>
</reference>
<dbReference type="OrthoDB" id="4334035at2759"/>
<proteinExistence type="predicted"/>